<accession>A0A0B6ZRU3</accession>
<evidence type="ECO:0000313" key="1">
    <source>
        <dbReference type="EMBL" id="CEK71097.1"/>
    </source>
</evidence>
<dbReference type="EMBL" id="HACG01024232">
    <property type="protein sequence ID" value="CEK71097.1"/>
    <property type="molecule type" value="Transcribed_RNA"/>
</dbReference>
<protein>
    <submittedName>
        <fullName evidence="1">Uncharacterized protein</fullName>
    </submittedName>
</protein>
<organism evidence="1">
    <name type="scientific">Arion vulgaris</name>
    <dbReference type="NCBI Taxonomy" id="1028688"/>
    <lineage>
        <taxon>Eukaryota</taxon>
        <taxon>Metazoa</taxon>
        <taxon>Spiralia</taxon>
        <taxon>Lophotrochozoa</taxon>
        <taxon>Mollusca</taxon>
        <taxon>Gastropoda</taxon>
        <taxon>Heterobranchia</taxon>
        <taxon>Euthyneura</taxon>
        <taxon>Panpulmonata</taxon>
        <taxon>Eupulmonata</taxon>
        <taxon>Stylommatophora</taxon>
        <taxon>Helicina</taxon>
        <taxon>Arionoidea</taxon>
        <taxon>Arionidae</taxon>
        <taxon>Arion</taxon>
    </lineage>
</organism>
<dbReference type="AlphaFoldDB" id="A0A0B6ZRU3"/>
<sequence length="57" mass="6489">MALRSTLIQMGIRKRQGSKGGQHDVDYINHQEPWIKEKYGPNAVFTNLPPHSTKINS</sequence>
<name>A0A0B6ZRU3_9EUPU</name>
<proteinExistence type="predicted"/>
<reference evidence="1" key="1">
    <citation type="submission" date="2014-12" db="EMBL/GenBank/DDBJ databases">
        <title>Insight into the proteome of Arion vulgaris.</title>
        <authorList>
            <person name="Aradska J."/>
            <person name="Bulat T."/>
            <person name="Smidak R."/>
            <person name="Sarate P."/>
            <person name="Gangsoo J."/>
            <person name="Sialana F."/>
            <person name="Bilban M."/>
            <person name="Lubec G."/>
        </authorList>
    </citation>
    <scope>NUCLEOTIDE SEQUENCE</scope>
    <source>
        <tissue evidence="1">Skin</tissue>
    </source>
</reference>
<gene>
    <name evidence="1" type="primary">ORF76911</name>
</gene>